<gene>
    <name evidence="2" type="ORF">Mag101_09035</name>
</gene>
<dbReference type="SUPFAM" id="SSF56925">
    <property type="entry name" value="OMPA-like"/>
    <property type="match status" value="1"/>
</dbReference>
<dbReference type="STRING" id="260552.Mag101_09035"/>
<organism evidence="2 3">
    <name type="scientific">Microbulbifer agarilyticus</name>
    <dbReference type="NCBI Taxonomy" id="260552"/>
    <lineage>
        <taxon>Bacteria</taxon>
        <taxon>Pseudomonadati</taxon>
        <taxon>Pseudomonadota</taxon>
        <taxon>Gammaproteobacteria</taxon>
        <taxon>Cellvibrionales</taxon>
        <taxon>Microbulbiferaceae</taxon>
        <taxon>Microbulbifer</taxon>
    </lineage>
</organism>
<dbReference type="Gene3D" id="2.40.160.20">
    <property type="match status" value="1"/>
</dbReference>
<reference evidence="2" key="1">
    <citation type="submission" date="2017-02" db="EMBL/GenBank/DDBJ databases">
        <title>Genome of Microbulbifer agarilyticus GP101.</title>
        <authorList>
            <person name="Jung J."/>
            <person name="Bae S.S."/>
            <person name="Baek K."/>
        </authorList>
    </citation>
    <scope>NUCLEOTIDE SEQUENCE [LARGE SCALE GENOMIC DNA]</scope>
    <source>
        <strain evidence="2">GP101</strain>
    </source>
</reference>
<evidence type="ECO:0008006" key="4">
    <source>
        <dbReference type="Google" id="ProtNLM"/>
    </source>
</evidence>
<proteinExistence type="predicted"/>
<name>A0A1Q2M5F6_9GAMM</name>
<sequence length="257" mass="28682">MLKFLPILAPLTLGLSGVASAGPLGLTGPQDFIVRAGGYYISPGDDTVSFVDETLQFSDAFRANVDPGSEWGWLINFEWKAHEHWGIELAYMDGDSHSSSHADSYFTLGFDDVDYRNVTNFDADISTLSLKYYPLDETCLVQPYIGGGISYTEFGSTRLSRAVRRDLADVGLRGDFGLGSSWGYTWQAGMDFNFGRDSAWLVNVAAVYTRADTDMRLRVFDDVPPPPDLEPIFESYSGDYIYDPWMFNLSVGYKFSF</sequence>
<dbReference type="GO" id="GO:0019867">
    <property type="term" value="C:outer membrane"/>
    <property type="evidence" value="ECO:0007669"/>
    <property type="project" value="InterPro"/>
</dbReference>
<dbReference type="RefSeq" id="WP_077403733.1">
    <property type="nucleotide sequence ID" value="NZ_CP019650.1"/>
</dbReference>
<keyword evidence="3" id="KW-1185">Reference proteome</keyword>
<feature type="chain" id="PRO_5012320559" description="Outer membrane protein beta-barrel domain-containing protein" evidence="1">
    <location>
        <begin position="22"/>
        <end position="257"/>
    </location>
</feature>
<keyword evidence="1" id="KW-0732">Signal</keyword>
<dbReference type="PANTHER" id="PTHR36920:SF1">
    <property type="entry name" value="OUTER MEMBRANE PROTEIN W"/>
    <property type="match status" value="1"/>
</dbReference>
<protein>
    <recommendedName>
        <fullName evidence="4">Outer membrane protein beta-barrel domain-containing protein</fullName>
    </recommendedName>
</protein>
<evidence type="ECO:0000313" key="3">
    <source>
        <dbReference type="Proteomes" id="UP000188219"/>
    </source>
</evidence>
<dbReference type="Pfam" id="PF03922">
    <property type="entry name" value="OmpW"/>
    <property type="match status" value="1"/>
</dbReference>
<dbReference type="eggNOG" id="COG3047">
    <property type="taxonomic scope" value="Bacteria"/>
</dbReference>
<dbReference type="InterPro" id="IPR005618">
    <property type="entry name" value="OMPW"/>
</dbReference>
<dbReference type="OrthoDB" id="5723350at2"/>
<evidence type="ECO:0000256" key="1">
    <source>
        <dbReference type="SAM" id="SignalP"/>
    </source>
</evidence>
<dbReference type="EMBL" id="CP019650">
    <property type="protein sequence ID" value="AQQ67768.1"/>
    <property type="molecule type" value="Genomic_DNA"/>
</dbReference>
<accession>A0A1Q2M5F6</accession>
<dbReference type="AlphaFoldDB" id="A0A1Q2M5F6"/>
<evidence type="ECO:0000313" key="2">
    <source>
        <dbReference type="EMBL" id="AQQ67768.1"/>
    </source>
</evidence>
<dbReference type="GO" id="GO:0055085">
    <property type="term" value="P:transmembrane transport"/>
    <property type="evidence" value="ECO:0007669"/>
    <property type="project" value="TreeGrafter"/>
</dbReference>
<dbReference type="Proteomes" id="UP000188219">
    <property type="component" value="Chromosome"/>
</dbReference>
<dbReference type="InterPro" id="IPR011250">
    <property type="entry name" value="OMP/PagP_B-barrel"/>
</dbReference>
<dbReference type="PANTHER" id="PTHR36920">
    <property type="match status" value="1"/>
</dbReference>
<feature type="signal peptide" evidence="1">
    <location>
        <begin position="1"/>
        <end position="21"/>
    </location>
</feature>
<dbReference type="KEGG" id="maga:Mag101_09035"/>